<dbReference type="GO" id="GO:0051539">
    <property type="term" value="F:4 iron, 4 sulfur cluster binding"/>
    <property type="evidence" value="ECO:0007669"/>
    <property type="project" value="UniProtKB-KW"/>
</dbReference>
<feature type="domain" description="4Fe-4S ferredoxin-type" evidence="9">
    <location>
        <begin position="338"/>
        <end position="407"/>
    </location>
</feature>
<dbReference type="SUPFAM" id="SSF100950">
    <property type="entry name" value="NagB/RpiA/CoA transferase-like"/>
    <property type="match status" value="1"/>
</dbReference>
<evidence type="ECO:0000259" key="9">
    <source>
        <dbReference type="Pfam" id="PF13183"/>
    </source>
</evidence>
<keyword evidence="1" id="KW-0813">Transport</keyword>
<keyword evidence="4" id="KW-0677">Repeat</keyword>
<name>A0A068VSW7_PROFF</name>
<evidence type="ECO:0000256" key="7">
    <source>
        <dbReference type="ARBA" id="ARBA00023014"/>
    </source>
</evidence>
<dbReference type="InterPro" id="IPR003741">
    <property type="entry name" value="LUD_dom"/>
</dbReference>
<keyword evidence="7" id="KW-0411">Iron-sulfur</keyword>
<dbReference type="RefSeq" id="WP_036942067.1">
    <property type="nucleotide sequence ID" value="NZ_CP010341.1"/>
</dbReference>
<dbReference type="Pfam" id="PF02589">
    <property type="entry name" value="LUD_dom"/>
    <property type="match status" value="1"/>
</dbReference>
<dbReference type="Gene3D" id="3.40.50.10420">
    <property type="entry name" value="NagB/RpiA/CoA transferase-like"/>
    <property type="match status" value="1"/>
</dbReference>
<dbReference type="EMBL" id="LM676443">
    <property type="protein sequence ID" value="CEP27777.1"/>
    <property type="molecule type" value="Genomic_DNA"/>
</dbReference>
<keyword evidence="6" id="KW-0408">Iron</keyword>
<evidence type="ECO:0000259" key="8">
    <source>
        <dbReference type="Pfam" id="PF02589"/>
    </source>
</evidence>
<evidence type="ECO:0000256" key="2">
    <source>
        <dbReference type="ARBA" id="ARBA00022485"/>
    </source>
</evidence>
<dbReference type="PATRIC" id="fig|66712.6.peg.1799"/>
<keyword evidence="3" id="KW-0479">Metal-binding</keyword>
<feature type="domain" description="LUD" evidence="8">
    <location>
        <begin position="94"/>
        <end position="308"/>
    </location>
</feature>
<dbReference type="AlphaFoldDB" id="A0A068VSW7"/>
<organism evidence="10">
    <name type="scientific">Propionibacterium freudenreichii subsp. freudenreichii</name>
    <dbReference type="NCBI Taxonomy" id="66712"/>
    <lineage>
        <taxon>Bacteria</taxon>
        <taxon>Bacillati</taxon>
        <taxon>Actinomycetota</taxon>
        <taxon>Actinomycetes</taxon>
        <taxon>Propionibacteriales</taxon>
        <taxon>Propionibacteriaceae</taxon>
        <taxon>Propionibacterium</taxon>
    </lineage>
</organism>
<accession>A0A068VSW7</accession>
<evidence type="ECO:0000256" key="5">
    <source>
        <dbReference type="ARBA" id="ARBA00022982"/>
    </source>
</evidence>
<evidence type="ECO:0000256" key="6">
    <source>
        <dbReference type="ARBA" id="ARBA00023004"/>
    </source>
</evidence>
<protein>
    <submittedName>
        <fullName evidence="10">Iron-sulfur protein</fullName>
    </submittedName>
</protein>
<dbReference type="Pfam" id="PF13183">
    <property type="entry name" value="Fer4_8"/>
    <property type="match status" value="1"/>
</dbReference>
<dbReference type="InterPro" id="IPR009051">
    <property type="entry name" value="Helical_ferredxn"/>
</dbReference>
<dbReference type="InterPro" id="IPR017900">
    <property type="entry name" value="4Fe4S_Fe_S_CS"/>
</dbReference>
<dbReference type="PANTHER" id="PTHR47153">
    <property type="entry name" value="LACTATE UTILIZATION PROTEIN B"/>
    <property type="match status" value="1"/>
</dbReference>
<dbReference type="GO" id="GO:0046872">
    <property type="term" value="F:metal ion binding"/>
    <property type="evidence" value="ECO:0007669"/>
    <property type="project" value="UniProtKB-KW"/>
</dbReference>
<proteinExistence type="predicted"/>
<dbReference type="Gene3D" id="1.10.1060.10">
    <property type="entry name" value="Alpha-helical ferredoxin"/>
    <property type="match status" value="1"/>
</dbReference>
<dbReference type="PROSITE" id="PS00198">
    <property type="entry name" value="4FE4S_FER_1"/>
    <property type="match status" value="2"/>
</dbReference>
<dbReference type="InterPro" id="IPR024185">
    <property type="entry name" value="FTHF_cligase-like_sf"/>
</dbReference>
<dbReference type="InterPro" id="IPR004452">
    <property type="entry name" value="LutB/LldF"/>
</dbReference>
<evidence type="ECO:0000256" key="3">
    <source>
        <dbReference type="ARBA" id="ARBA00022723"/>
    </source>
</evidence>
<dbReference type="KEGG" id="pfre:RM25_1772"/>
<dbReference type="InterPro" id="IPR017896">
    <property type="entry name" value="4Fe4S_Fe-S-bd"/>
</dbReference>
<dbReference type="PANTHER" id="PTHR47153:SF2">
    <property type="entry name" value="LACTATE UTILIZATION PROTEIN B"/>
    <property type="match status" value="1"/>
</dbReference>
<gene>
    <name evidence="10" type="ORF">PFCIRM138_05930</name>
</gene>
<dbReference type="GeneID" id="61221547"/>
<evidence type="ECO:0000313" key="10">
    <source>
        <dbReference type="EMBL" id="CEP27777.1"/>
    </source>
</evidence>
<dbReference type="GO" id="GO:0006089">
    <property type="term" value="P:lactate metabolic process"/>
    <property type="evidence" value="ECO:0007669"/>
    <property type="project" value="InterPro"/>
</dbReference>
<dbReference type="SUPFAM" id="SSF54862">
    <property type="entry name" value="4Fe-4S ferredoxins"/>
    <property type="match status" value="1"/>
</dbReference>
<keyword evidence="5" id="KW-0249">Electron transport</keyword>
<evidence type="ECO:0000256" key="4">
    <source>
        <dbReference type="ARBA" id="ARBA00022737"/>
    </source>
</evidence>
<sequence>MSTELRRITEGNYGVARLTPAPEHPGTFLGMPKFSKAVKGELKLAVQRKNMRNAMTTIRNKRATRVAESPDWEDVREAAYEIKNRVGRHLDYYLEQAEKNLTAHGVQVHWARDAAEANRIVGDIAKSKGVDEVVKIKSITTQETDLNEYLESQNIAAWETDLAELIVQLGHDRPSHIVVPAIHRNRAEVREIFLREMKNYGRPAPEDVSSNPPDLADAARLHLREKFLRAKVAVSGANFILADTGSMVIVESEGNGRMCLTLPDTLISLVGIEKILPTYDDLEIFLKLLPRSATGERMNPYNSVWSGVTPHDGPQEQHIIFMDNGRTNVLADPIGRQVLRCIRCASCINVCPVYERAGGHAYGSVYPGPIGISLTPQLRGLDDPVDRGMPYACSLCNACSEVCPVKISFVDVIIHLRNQVAQAEKIDHGHGDVEVLGEQGIMKAAQWVLGDYKHWETTMYATRAAGRVLGNKPLGPIPVPVAERWLKYRDVQPIPTQTFRDWWKQNRVEDER</sequence>
<dbReference type="InterPro" id="IPR037171">
    <property type="entry name" value="NagB/RpiA_transferase-like"/>
</dbReference>
<keyword evidence="2" id="KW-0004">4Fe-4S</keyword>
<reference evidence="10" key="1">
    <citation type="submission" date="2014-08" db="EMBL/GenBank/DDBJ databases">
        <authorList>
            <person name="Falentin Helene"/>
        </authorList>
    </citation>
    <scope>NUCLEOTIDE SEQUENCE</scope>
</reference>
<evidence type="ECO:0000256" key="1">
    <source>
        <dbReference type="ARBA" id="ARBA00022448"/>
    </source>
</evidence>